<accession>A0ABV1KHM6</accession>
<proteinExistence type="predicted"/>
<evidence type="ECO:0000313" key="2">
    <source>
        <dbReference type="Proteomes" id="UP001494902"/>
    </source>
</evidence>
<evidence type="ECO:0000313" key="1">
    <source>
        <dbReference type="EMBL" id="MEQ3553423.1"/>
    </source>
</evidence>
<dbReference type="RefSeq" id="WP_349300490.1">
    <property type="nucleotide sequence ID" value="NZ_JBEDNQ010000010.1"/>
</dbReference>
<keyword evidence="2" id="KW-1185">Reference proteome</keyword>
<dbReference type="GO" id="GO:0016787">
    <property type="term" value="F:hydrolase activity"/>
    <property type="evidence" value="ECO:0007669"/>
    <property type="project" value="UniProtKB-KW"/>
</dbReference>
<reference evidence="1 2" key="1">
    <citation type="submission" date="2024-03" db="EMBL/GenBank/DDBJ databases">
        <title>Draft genome sequence of Pseudonocardia nematodicida JCM 31783.</title>
        <authorList>
            <person name="Butdee W."/>
            <person name="Duangmal K."/>
        </authorList>
    </citation>
    <scope>NUCLEOTIDE SEQUENCE [LARGE SCALE GENOMIC DNA]</scope>
    <source>
        <strain evidence="1 2">JCM 31783</strain>
    </source>
</reference>
<name>A0ABV1KHM6_9PSEU</name>
<protein>
    <submittedName>
        <fullName evidence="1">Alpha/beta hydrolase</fullName>
    </submittedName>
</protein>
<dbReference type="EMBL" id="JBEDNQ010000010">
    <property type="protein sequence ID" value="MEQ3553423.1"/>
    <property type="molecule type" value="Genomic_DNA"/>
</dbReference>
<dbReference type="Gene3D" id="3.40.50.1820">
    <property type="entry name" value="alpha/beta hydrolase"/>
    <property type="match status" value="1"/>
</dbReference>
<comment type="caution">
    <text evidence="1">The sequence shown here is derived from an EMBL/GenBank/DDBJ whole genome shotgun (WGS) entry which is preliminary data.</text>
</comment>
<gene>
    <name evidence="1" type="ORF">WIS52_23375</name>
</gene>
<keyword evidence="1" id="KW-0378">Hydrolase</keyword>
<dbReference type="SUPFAM" id="SSF53474">
    <property type="entry name" value="alpha/beta-Hydrolases"/>
    <property type="match status" value="1"/>
</dbReference>
<dbReference type="InterPro" id="IPR029058">
    <property type="entry name" value="AB_hydrolase_fold"/>
</dbReference>
<dbReference type="Proteomes" id="UP001494902">
    <property type="component" value="Unassembled WGS sequence"/>
</dbReference>
<sequence>MTDVLDRPHVWLPGSPGHPPLLLLHGTGGDEHDLLPLRAHLDPEAPVLSVRGTVLENGMPRFFRRQAEGVFDEDDLRVQVDALAGFLVAAEHRYAVAPGSWTAVGFSNGANIASALLFTHPERLAGAVLLAAMVPFRDGPPQSDLTGRHVLVSNGRRDPMATADHTSTLVGQFRAAGAETTTAPHDGGHTIAPDLLPTVADWLAGTPLPSPTTTREENS</sequence>
<organism evidence="1 2">
    <name type="scientific">Pseudonocardia nematodicida</name>
    <dbReference type="NCBI Taxonomy" id="1206997"/>
    <lineage>
        <taxon>Bacteria</taxon>
        <taxon>Bacillati</taxon>
        <taxon>Actinomycetota</taxon>
        <taxon>Actinomycetes</taxon>
        <taxon>Pseudonocardiales</taxon>
        <taxon>Pseudonocardiaceae</taxon>
        <taxon>Pseudonocardia</taxon>
    </lineage>
</organism>